<dbReference type="InterPro" id="IPR024590">
    <property type="entry name" value="HrpA_C"/>
</dbReference>
<dbReference type="AlphaFoldDB" id="A0A644ZKE3"/>
<sequence>MIDDLREIASEQGWTATAAVEFNLYDYDALHLALLSGLPRQLGCFDREQKNFYDMGGKRFKIFPGSALSRRKTPPGWLLSFALVETSQVFARTCAEAKPEWLETVAPWLCTPVYDQVRYDPLSGFVYARERLTAGRLLIHPGRQRHYGPVAPAEARQVFIREALVRGAIDEHQAHGVPWLEQYLARLRELRKFELKVRRPEMLFDEPALERFFLETLPEDFHSLRNIKDHWRQCRQSFLPPDNLALQEGAERWLKPEDYPDSLSFSGVAFTLEYRFKPGEETDGIALAATEDTLNLLPPWALDYLVPGFLPEKLELWLRSLPKAQRQKLQPLSGFIEEFTGLLRGGELFGEQPLAELLGDYLAEYHDVHVNAREFAAVRLPEYLVMKLLVLDEAGEITRICREVPAAVRGGSRLSAALPGVALYREPPGRGWPGCDRLPERVTVDENAAQEVFPALHAAADGQVGVELYLKAAEARFRHDEGLCALLRLQLGGLLQAIRKDFKPAPALERRFFKRADSSRNWRDDLLDAVIRRALGDAETRWQIRSKSNYDTRREAIRGQLSRVADELWAWLEKMEQSFAAIDTLLKRVPADCYGYGDIRRQCEFLLRDGFLRHDAWHEHYPRYLRGIELRLQRMIADVSRDAAKGADLEPYLERFYLAAAARPELALSPTLESFWLLLEKARLARYAPEVKTREKSTEAILAKRWEELRY</sequence>
<name>A0A644ZKE3_9ZZZZ</name>
<evidence type="ECO:0000259" key="2">
    <source>
        <dbReference type="Pfam" id="PF11898"/>
    </source>
</evidence>
<evidence type="ECO:0000259" key="1">
    <source>
        <dbReference type="Pfam" id="PF07717"/>
    </source>
</evidence>
<dbReference type="Pfam" id="PF07717">
    <property type="entry name" value="OB_NTP_bind"/>
    <property type="match status" value="1"/>
</dbReference>
<accession>A0A644ZKE3</accession>
<gene>
    <name evidence="3" type="ORF">SDC9_87981</name>
</gene>
<evidence type="ECO:0008006" key="4">
    <source>
        <dbReference type="Google" id="ProtNLM"/>
    </source>
</evidence>
<feature type="domain" description="RNA helicase HrpA C-terminal" evidence="2">
    <location>
        <begin position="124"/>
        <end position="707"/>
    </location>
</feature>
<organism evidence="3">
    <name type="scientific">bioreactor metagenome</name>
    <dbReference type="NCBI Taxonomy" id="1076179"/>
    <lineage>
        <taxon>unclassified sequences</taxon>
        <taxon>metagenomes</taxon>
        <taxon>ecological metagenomes</taxon>
    </lineage>
</organism>
<proteinExistence type="predicted"/>
<dbReference type="EMBL" id="VSSQ01009331">
    <property type="protein sequence ID" value="MPM41329.1"/>
    <property type="molecule type" value="Genomic_DNA"/>
</dbReference>
<dbReference type="Pfam" id="PF11898">
    <property type="entry name" value="DUF3418"/>
    <property type="match status" value="1"/>
</dbReference>
<feature type="domain" description="DEAD-box helicase OB fold" evidence="1">
    <location>
        <begin position="30"/>
        <end position="107"/>
    </location>
</feature>
<protein>
    <recommendedName>
        <fullName evidence="4">RNA helicase HrpA C-terminal domain-containing protein</fullName>
    </recommendedName>
</protein>
<evidence type="ECO:0000313" key="3">
    <source>
        <dbReference type="EMBL" id="MPM41329.1"/>
    </source>
</evidence>
<dbReference type="InterPro" id="IPR011709">
    <property type="entry name" value="DEAD-box_helicase_OB_fold"/>
</dbReference>
<reference evidence="3" key="1">
    <citation type="submission" date="2019-08" db="EMBL/GenBank/DDBJ databases">
        <authorList>
            <person name="Kucharzyk K."/>
            <person name="Murdoch R.W."/>
            <person name="Higgins S."/>
            <person name="Loffler F."/>
        </authorList>
    </citation>
    <scope>NUCLEOTIDE SEQUENCE</scope>
</reference>
<comment type="caution">
    <text evidence="3">The sequence shown here is derived from an EMBL/GenBank/DDBJ whole genome shotgun (WGS) entry which is preliminary data.</text>
</comment>